<evidence type="ECO:0000256" key="1">
    <source>
        <dbReference type="ARBA" id="ARBA00001947"/>
    </source>
</evidence>
<dbReference type="InterPro" id="IPR020843">
    <property type="entry name" value="ER"/>
</dbReference>
<dbReference type="EMBL" id="NVQC01000009">
    <property type="protein sequence ID" value="PTL36952.1"/>
    <property type="molecule type" value="Genomic_DNA"/>
</dbReference>
<evidence type="ECO:0000256" key="5">
    <source>
        <dbReference type="ARBA" id="ARBA00022833"/>
    </source>
</evidence>
<dbReference type="Pfam" id="PF00107">
    <property type="entry name" value="ADH_zinc_N"/>
    <property type="match status" value="1"/>
</dbReference>
<protein>
    <recommendedName>
        <fullName evidence="3">alcohol dehydrogenase</fullName>
        <ecNumber evidence="3">1.1.1.1</ecNumber>
    </recommendedName>
</protein>
<sequence>MRALSVNSARPIEDHPLMLIELPAPIPGPGELRLRVQACGLCRTDLHIIEGDLPLPTLPIVPGHQIVGIVDQVGEGVTHFQAGDRLGVPWLYSTCGRCAFCWRDQENLCDAARFTGYHVNGGYAEFVVAPETSAYPLPTGISSAHLAPLLCAGVIGLRALRLSEVRPGERLGLYGFGGSAHITIQVAVHWGCEVYVFTRSEAHCALARQLGAHWAGRVEDDPPGLLDSAVIFAPVGGLVQQALRVLRKGGTIALAGITMSPIPELDYALLYQERTVRSVANSTRQDVRDLLRLAVDIPIRTEVRVFPFEEANHALQLLKQSRFNGAGVLAIS</sequence>
<dbReference type="Gene3D" id="3.40.50.720">
    <property type="entry name" value="NAD(P)-binding Rossmann-like Domain"/>
    <property type="match status" value="1"/>
</dbReference>
<dbReference type="Gene3D" id="3.90.180.10">
    <property type="entry name" value="Medium-chain alcohol dehydrogenases, catalytic domain"/>
    <property type="match status" value="1"/>
</dbReference>
<feature type="domain" description="Enoyl reductase (ER)" evidence="7">
    <location>
        <begin position="13"/>
        <end position="329"/>
    </location>
</feature>
<dbReference type="Proteomes" id="UP000241436">
    <property type="component" value="Unassembled WGS sequence"/>
</dbReference>
<evidence type="ECO:0000256" key="3">
    <source>
        <dbReference type="ARBA" id="ARBA00013190"/>
    </source>
</evidence>
<dbReference type="EC" id="1.1.1.1" evidence="3"/>
<evidence type="ECO:0000313" key="9">
    <source>
        <dbReference type="Proteomes" id="UP000241436"/>
    </source>
</evidence>
<dbReference type="GO" id="GO:0046872">
    <property type="term" value="F:metal ion binding"/>
    <property type="evidence" value="ECO:0007669"/>
    <property type="project" value="UniProtKB-KW"/>
</dbReference>
<name>A0A2T4U0Q5_9BACT</name>
<dbReference type="InterPro" id="IPR011032">
    <property type="entry name" value="GroES-like_sf"/>
</dbReference>
<dbReference type="GO" id="GO:0005737">
    <property type="term" value="C:cytoplasm"/>
    <property type="evidence" value="ECO:0007669"/>
    <property type="project" value="TreeGrafter"/>
</dbReference>
<dbReference type="InterPro" id="IPR036291">
    <property type="entry name" value="NAD(P)-bd_dom_sf"/>
</dbReference>
<keyword evidence="6" id="KW-0560">Oxidoreductase</keyword>
<dbReference type="InterPro" id="IPR013149">
    <property type="entry name" value="ADH-like_C"/>
</dbReference>
<reference evidence="9" key="2">
    <citation type="journal article" date="2018" name="Environ. Microbiol.">
        <title>Bloom of a denitrifying methanotroph, 'Candidatus Methylomirabilis limnetica', in a deep stratified lake.</title>
        <authorList>
            <person name="Graf J.S."/>
            <person name="Mayr M.J."/>
            <person name="Marchant H.K."/>
            <person name="Tienken D."/>
            <person name="Hach P.F."/>
            <person name="Brand A."/>
            <person name="Schubert C.J."/>
            <person name="Kuypers M.M."/>
            <person name="Milucka J."/>
        </authorList>
    </citation>
    <scope>NUCLEOTIDE SEQUENCE [LARGE SCALE GENOMIC DNA]</scope>
    <source>
        <strain evidence="9">Zug</strain>
    </source>
</reference>
<dbReference type="InterPro" id="IPR013154">
    <property type="entry name" value="ADH-like_N"/>
</dbReference>
<evidence type="ECO:0000256" key="6">
    <source>
        <dbReference type="ARBA" id="ARBA00023002"/>
    </source>
</evidence>
<dbReference type="InterPro" id="IPR014187">
    <property type="entry name" value="ADH_Zn_typ-2"/>
</dbReference>
<evidence type="ECO:0000259" key="7">
    <source>
        <dbReference type="SMART" id="SM00829"/>
    </source>
</evidence>
<dbReference type="OrthoDB" id="9806940at2"/>
<evidence type="ECO:0000256" key="4">
    <source>
        <dbReference type="ARBA" id="ARBA00022723"/>
    </source>
</evidence>
<dbReference type="RefSeq" id="WP_107561116.1">
    <property type="nucleotide sequence ID" value="NZ_NVQC01000009.1"/>
</dbReference>
<dbReference type="SUPFAM" id="SSF50129">
    <property type="entry name" value="GroES-like"/>
    <property type="match status" value="1"/>
</dbReference>
<dbReference type="SUPFAM" id="SSF51735">
    <property type="entry name" value="NAD(P)-binding Rossmann-fold domains"/>
    <property type="match status" value="1"/>
</dbReference>
<reference evidence="8 9" key="1">
    <citation type="submission" date="2017-09" db="EMBL/GenBank/DDBJ databases">
        <title>Bloom of a denitrifying methanotroph, Candidatus Methylomirabilis limnetica, in a deep stratified lake.</title>
        <authorList>
            <person name="Graf J.S."/>
            <person name="Marchant H.K."/>
            <person name="Tienken D."/>
            <person name="Hach P.F."/>
            <person name="Brand A."/>
            <person name="Schubert C.J."/>
            <person name="Kuypers M.M."/>
            <person name="Milucka J."/>
        </authorList>
    </citation>
    <scope>NUCLEOTIDE SEQUENCE [LARGE SCALE GENOMIC DNA]</scope>
    <source>
        <strain evidence="8 9">Zug</strain>
    </source>
</reference>
<evidence type="ECO:0000256" key="2">
    <source>
        <dbReference type="ARBA" id="ARBA00008072"/>
    </source>
</evidence>
<dbReference type="AlphaFoldDB" id="A0A2T4U0Q5"/>
<evidence type="ECO:0000313" key="8">
    <source>
        <dbReference type="EMBL" id="PTL36952.1"/>
    </source>
</evidence>
<comment type="cofactor">
    <cofactor evidence="1">
        <name>Zn(2+)</name>
        <dbReference type="ChEBI" id="CHEBI:29105"/>
    </cofactor>
</comment>
<keyword evidence="4" id="KW-0479">Metal-binding</keyword>
<dbReference type="SMART" id="SM00829">
    <property type="entry name" value="PKS_ER"/>
    <property type="match status" value="1"/>
</dbReference>
<dbReference type="PANTHER" id="PTHR42940">
    <property type="entry name" value="ALCOHOL DEHYDROGENASE 1-RELATED"/>
    <property type="match status" value="1"/>
</dbReference>
<dbReference type="Pfam" id="PF08240">
    <property type="entry name" value="ADH_N"/>
    <property type="match status" value="1"/>
</dbReference>
<comment type="similarity">
    <text evidence="2">Belongs to the zinc-containing alcohol dehydrogenase family.</text>
</comment>
<keyword evidence="9" id="KW-1185">Reference proteome</keyword>
<organism evidence="8 9">
    <name type="scientific">Candidatus Methylomirabilis limnetica</name>
    <dbReference type="NCBI Taxonomy" id="2033718"/>
    <lineage>
        <taxon>Bacteria</taxon>
        <taxon>Candidatus Methylomirabilota</taxon>
        <taxon>Candidatus Methylomirabilia</taxon>
        <taxon>Candidatus Methylomirabilales</taxon>
        <taxon>Candidatus Methylomirabilaceae</taxon>
        <taxon>Candidatus Methylomirabilis</taxon>
    </lineage>
</organism>
<comment type="caution">
    <text evidence="8">The sequence shown here is derived from an EMBL/GenBank/DDBJ whole genome shotgun (WGS) entry which is preliminary data.</text>
</comment>
<gene>
    <name evidence="8" type="ORF">CLG94_01395</name>
</gene>
<dbReference type="PANTHER" id="PTHR42940:SF8">
    <property type="entry name" value="VACUOLAR PROTEIN SORTING-ASSOCIATED PROTEIN 11"/>
    <property type="match status" value="1"/>
</dbReference>
<dbReference type="CDD" id="cd08298">
    <property type="entry name" value="CAD2"/>
    <property type="match status" value="1"/>
</dbReference>
<accession>A0A2T4U0Q5</accession>
<dbReference type="GO" id="GO:0004022">
    <property type="term" value="F:alcohol dehydrogenase (NAD+) activity"/>
    <property type="evidence" value="ECO:0007669"/>
    <property type="project" value="UniProtKB-EC"/>
</dbReference>
<keyword evidence="5" id="KW-0862">Zinc</keyword>
<dbReference type="NCBIfam" id="TIGR02822">
    <property type="entry name" value="adh_fam_2"/>
    <property type="match status" value="1"/>
</dbReference>
<proteinExistence type="inferred from homology"/>